<evidence type="ECO:0000256" key="1">
    <source>
        <dbReference type="SAM" id="MobiDB-lite"/>
    </source>
</evidence>
<feature type="domain" description="Cuticle protein CPCFC" evidence="3">
    <location>
        <begin position="219"/>
        <end position="235"/>
    </location>
</feature>
<feature type="compositionally biased region" description="Low complexity" evidence="1">
    <location>
        <begin position="108"/>
        <end position="142"/>
    </location>
</feature>
<feature type="signal peptide" evidence="2">
    <location>
        <begin position="1"/>
        <end position="17"/>
    </location>
</feature>
<feature type="region of interest" description="Disordered" evidence="1">
    <location>
        <begin position="196"/>
        <end position="225"/>
    </location>
</feature>
<accession>A0AAW1U0G3</accession>
<feature type="chain" id="PRO_5043598306" description="Cuticle protein CPCFC domain-containing protein" evidence="2">
    <location>
        <begin position="18"/>
        <end position="235"/>
    </location>
</feature>
<evidence type="ECO:0000256" key="2">
    <source>
        <dbReference type="SAM" id="SignalP"/>
    </source>
</evidence>
<dbReference type="Pfam" id="PF17223">
    <property type="entry name" value="CPCFC"/>
    <property type="match status" value="2"/>
</dbReference>
<feature type="region of interest" description="Disordered" evidence="1">
    <location>
        <begin position="108"/>
        <end position="145"/>
    </location>
</feature>
<keyword evidence="5" id="KW-1185">Reference proteome</keyword>
<sequence>MISKLMMLACTLALSTGAYNGPLAGGQPAAQYPAGIDPKSCPNFPSCSSPLVALSQATSLPGVQHDPSQLYRHYQQPSQQIPQQYSQVPQQYNQVPQQYNQIPQQYNPVPQQQYNSIPQPRPQPHQQFAPQQPQYAAQPSQPKYSPEIQNALNRGEYIGDGDYHGEGLAESLAAGPINNNARAYQPAPVQYQQPAQYQAQPQYQPQYRESIQRSGAHQFPAGVDGSACPNYPFCS</sequence>
<dbReference type="InterPro" id="IPR033778">
    <property type="entry name" value="CPCFC"/>
</dbReference>
<proteinExistence type="predicted"/>
<keyword evidence="2" id="KW-0732">Signal</keyword>
<dbReference type="EMBL" id="JARQZJ010000031">
    <property type="protein sequence ID" value="KAK9873966.1"/>
    <property type="molecule type" value="Genomic_DNA"/>
</dbReference>
<gene>
    <name evidence="4" type="ORF">WA026_002317</name>
</gene>
<comment type="caution">
    <text evidence="4">The sequence shown here is derived from an EMBL/GenBank/DDBJ whole genome shotgun (WGS) entry which is preliminary data.</text>
</comment>
<feature type="domain" description="Cuticle protein CPCFC" evidence="3">
    <location>
        <begin position="32"/>
        <end position="48"/>
    </location>
</feature>
<organism evidence="4 5">
    <name type="scientific">Henosepilachna vigintioctopunctata</name>
    <dbReference type="NCBI Taxonomy" id="420089"/>
    <lineage>
        <taxon>Eukaryota</taxon>
        <taxon>Metazoa</taxon>
        <taxon>Ecdysozoa</taxon>
        <taxon>Arthropoda</taxon>
        <taxon>Hexapoda</taxon>
        <taxon>Insecta</taxon>
        <taxon>Pterygota</taxon>
        <taxon>Neoptera</taxon>
        <taxon>Endopterygota</taxon>
        <taxon>Coleoptera</taxon>
        <taxon>Polyphaga</taxon>
        <taxon>Cucujiformia</taxon>
        <taxon>Coccinelloidea</taxon>
        <taxon>Coccinellidae</taxon>
        <taxon>Epilachninae</taxon>
        <taxon>Epilachnini</taxon>
        <taxon>Henosepilachna</taxon>
    </lineage>
</organism>
<dbReference type="AlphaFoldDB" id="A0AAW1U0G3"/>
<protein>
    <recommendedName>
        <fullName evidence="3">Cuticle protein CPCFC domain-containing protein</fullName>
    </recommendedName>
</protein>
<reference evidence="4 5" key="1">
    <citation type="submission" date="2023-03" db="EMBL/GenBank/DDBJ databases">
        <title>Genome insight into feeding habits of ladybird beetles.</title>
        <authorList>
            <person name="Li H.-S."/>
            <person name="Huang Y.-H."/>
            <person name="Pang H."/>
        </authorList>
    </citation>
    <scope>NUCLEOTIDE SEQUENCE [LARGE SCALE GENOMIC DNA]</scope>
    <source>
        <strain evidence="4">SYSU_2023b</strain>
        <tissue evidence="4">Whole body</tissue>
    </source>
</reference>
<name>A0AAW1U0G3_9CUCU</name>
<dbReference type="GO" id="GO:0042302">
    <property type="term" value="F:structural constituent of cuticle"/>
    <property type="evidence" value="ECO:0007669"/>
    <property type="project" value="InterPro"/>
</dbReference>
<evidence type="ECO:0000259" key="3">
    <source>
        <dbReference type="Pfam" id="PF17223"/>
    </source>
</evidence>
<feature type="compositionally biased region" description="Low complexity" evidence="1">
    <location>
        <begin position="196"/>
        <end position="207"/>
    </location>
</feature>
<evidence type="ECO:0000313" key="5">
    <source>
        <dbReference type="Proteomes" id="UP001431783"/>
    </source>
</evidence>
<dbReference type="Proteomes" id="UP001431783">
    <property type="component" value="Unassembled WGS sequence"/>
</dbReference>
<evidence type="ECO:0000313" key="4">
    <source>
        <dbReference type="EMBL" id="KAK9873966.1"/>
    </source>
</evidence>